<dbReference type="InterPro" id="IPR050266">
    <property type="entry name" value="AB_hydrolase_sf"/>
</dbReference>
<dbReference type="GO" id="GO:0016020">
    <property type="term" value="C:membrane"/>
    <property type="evidence" value="ECO:0007669"/>
    <property type="project" value="TreeGrafter"/>
</dbReference>
<dbReference type="Proteomes" id="UP000275048">
    <property type="component" value="Unassembled WGS sequence"/>
</dbReference>
<dbReference type="InterPro" id="IPR000073">
    <property type="entry name" value="AB_hydrolase_1"/>
</dbReference>
<dbReference type="InterPro" id="IPR029058">
    <property type="entry name" value="AB_hydrolase_fold"/>
</dbReference>
<dbReference type="Pfam" id="PF12697">
    <property type="entry name" value="Abhydrolase_6"/>
    <property type="match status" value="1"/>
</dbReference>
<dbReference type="Gene3D" id="3.40.50.1820">
    <property type="entry name" value="alpha/beta hydrolase"/>
    <property type="match status" value="1"/>
</dbReference>
<dbReference type="EMBL" id="RHHB01000004">
    <property type="protein sequence ID" value="RNB51221.1"/>
    <property type="molecule type" value="Genomic_DNA"/>
</dbReference>
<feature type="domain" description="AB hydrolase-1" evidence="1">
    <location>
        <begin position="75"/>
        <end position="266"/>
    </location>
</feature>
<comment type="caution">
    <text evidence="2">The sequence shown here is derived from an EMBL/GenBank/DDBJ whole genome shotgun (WGS) entry which is preliminary data.</text>
</comment>
<name>A0A3M8AJ47_9MICO</name>
<dbReference type="AlphaFoldDB" id="A0A3M8AJ47"/>
<evidence type="ECO:0000313" key="2">
    <source>
        <dbReference type="EMBL" id="RNB51221.1"/>
    </source>
</evidence>
<keyword evidence="2" id="KW-0378">Hydrolase</keyword>
<keyword evidence="3" id="KW-1185">Reference proteome</keyword>
<evidence type="ECO:0000313" key="3">
    <source>
        <dbReference type="Proteomes" id="UP000275048"/>
    </source>
</evidence>
<dbReference type="PANTHER" id="PTHR43798">
    <property type="entry name" value="MONOACYLGLYCEROL LIPASE"/>
    <property type="match status" value="1"/>
</dbReference>
<dbReference type="SUPFAM" id="SSF53474">
    <property type="entry name" value="alpha/beta-Hydrolases"/>
    <property type="match status" value="1"/>
</dbReference>
<dbReference type="GO" id="GO:0016787">
    <property type="term" value="F:hydrolase activity"/>
    <property type="evidence" value="ECO:0007669"/>
    <property type="project" value="UniProtKB-KW"/>
</dbReference>
<dbReference type="PANTHER" id="PTHR43798:SF33">
    <property type="entry name" value="HYDROLASE, PUTATIVE (AFU_ORTHOLOGUE AFUA_2G14860)-RELATED"/>
    <property type="match status" value="1"/>
</dbReference>
<dbReference type="RefSeq" id="WP_122935790.1">
    <property type="nucleotide sequence ID" value="NZ_JBHSNT010000060.1"/>
</dbReference>
<gene>
    <name evidence="2" type="ORF">EDM22_04065</name>
</gene>
<reference evidence="2 3" key="1">
    <citation type="submission" date="2018-10" db="EMBL/GenBank/DDBJ databases">
        <title>Isolation, diversity and antibacterial activity of antinobacteria from the wheat rhizosphere soil.</title>
        <authorList>
            <person name="Sun T."/>
        </authorList>
    </citation>
    <scope>NUCLEOTIDE SEQUENCE [LARGE SCALE GENOMIC DNA]</scope>
    <source>
        <strain evidence="2 3">SJ-23</strain>
    </source>
</reference>
<sequence>MHPVLSAHVAAIRAAERVSPDAAARLALPLFMRVGGPLPVRPSDRAVHESARRSLLRVRGRDVVAYEWGSGPETVLLMHGWRGRASQFAPIVRELRTEGLRLVAVDAPANGESAGRRTDIRDYVAAIDALHSHHGRFHAVIGHSFGSLAALAAVREGVATDGVVAVGGMADARYVFDSFTARLGAGSATADALAERFARRIFPGEPDSWARFDAVASPLPADVPLLVVHDRDDREVRVDEALRLHDAHGERSRLVLTSGSGHSRVLGADAALDAITAFVTGGPVGIDAAGLGRAAAASARRA</sequence>
<evidence type="ECO:0000259" key="1">
    <source>
        <dbReference type="Pfam" id="PF12697"/>
    </source>
</evidence>
<proteinExistence type="predicted"/>
<dbReference type="OrthoDB" id="9785847at2"/>
<accession>A0A3M8AJ47</accession>
<protein>
    <submittedName>
        <fullName evidence="2">Alpha/beta hydrolase</fullName>
    </submittedName>
</protein>
<organism evidence="2 3">
    <name type="scientific">Agromyces tardus</name>
    <dbReference type="NCBI Taxonomy" id="2583849"/>
    <lineage>
        <taxon>Bacteria</taxon>
        <taxon>Bacillati</taxon>
        <taxon>Actinomycetota</taxon>
        <taxon>Actinomycetes</taxon>
        <taxon>Micrococcales</taxon>
        <taxon>Microbacteriaceae</taxon>
        <taxon>Agromyces</taxon>
    </lineage>
</organism>